<dbReference type="PRINTS" id="PR00793">
    <property type="entry name" value="PROAMNOPTASE"/>
</dbReference>
<dbReference type="PRINTS" id="PR00111">
    <property type="entry name" value="ABHYDROLASE"/>
</dbReference>
<gene>
    <name evidence="4" type="ORF">ACFQ3N_11295</name>
</gene>
<organism evidence="4 5">
    <name type="scientific">Virgibacillus byunsanensis</name>
    <dbReference type="NCBI Taxonomy" id="570945"/>
    <lineage>
        <taxon>Bacteria</taxon>
        <taxon>Bacillati</taxon>
        <taxon>Bacillota</taxon>
        <taxon>Bacilli</taxon>
        <taxon>Bacillales</taxon>
        <taxon>Bacillaceae</taxon>
        <taxon>Virgibacillus</taxon>
    </lineage>
</organism>
<evidence type="ECO:0000256" key="2">
    <source>
        <dbReference type="ARBA" id="ARBA00022801"/>
    </source>
</evidence>
<dbReference type="InterPro" id="IPR050266">
    <property type="entry name" value="AB_hydrolase_sf"/>
</dbReference>
<dbReference type="EMBL" id="JBHTKJ010000028">
    <property type="protein sequence ID" value="MFD1038969.1"/>
    <property type="molecule type" value="Genomic_DNA"/>
</dbReference>
<dbReference type="Pfam" id="PF00561">
    <property type="entry name" value="Abhydrolase_1"/>
    <property type="match status" value="1"/>
</dbReference>
<proteinExistence type="inferred from homology"/>
<evidence type="ECO:0000313" key="4">
    <source>
        <dbReference type="EMBL" id="MFD1038969.1"/>
    </source>
</evidence>
<dbReference type="RefSeq" id="WP_390362462.1">
    <property type="nucleotide sequence ID" value="NZ_JBHTKJ010000028.1"/>
</dbReference>
<dbReference type="GO" id="GO:0016787">
    <property type="term" value="F:hydrolase activity"/>
    <property type="evidence" value="ECO:0007669"/>
    <property type="project" value="UniProtKB-KW"/>
</dbReference>
<dbReference type="Proteomes" id="UP001597040">
    <property type="component" value="Unassembled WGS sequence"/>
</dbReference>
<dbReference type="InterPro" id="IPR002410">
    <property type="entry name" value="Peptidase_S33"/>
</dbReference>
<name>A0ABW3LNN3_9BACI</name>
<protein>
    <submittedName>
        <fullName evidence="4">Alpha/beta fold hydrolase</fullName>
    </submittedName>
</protein>
<dbReference type="SUPFAM" id="SSF53474">
    <property type="entry name" value="alpha/beta-Hydrolases"/>
    <property type="match status" value="1"/>
</dbReference>
<keyword evidence="5" id="KW-1185">Reference proteome</keyword>
<dbReference type="Gene3D" id="3.40.50.1820">
    <property type="entry name" value="alpha/beta hydrolase"/>
    <property type="match status" value="1"/>
</dbReference>
<dbReference type="PANTHER" id="PTHR43798">
    <property type="entry name" value="MONOACYLGLYCEROL LIPASE"/>
    <property type="match status" value="1"/>
</dbReference>
<comment type="caution">
    <text evidence="4">The sequence shown here is derived from an EMBL/GenBank/DDBJ whole genome shotgun (WGS) entry which is preliminary data.</text>
</comment>
<evidence type="ECO:0000256" key="1">
    <source>
        <dbReference type="ARBA" id="ARBA00010088"/>
    </source>
</evidence>
<accession>A0ABW3LNN3</accession>
<evidence type="ECO:0000259" key="3">
    <source>
        <dbReference type="Pfam" id="PF00561"/>
    </source>
</evidence>
<keyword evidence="2 4" id="KW-0378">Hydrolase</keyword>
<comment type="similarity">
    <text evidence="1">Belongs to the peptidase S33 family.</text>
</comment>
<dbReference type="InterPro" id="IPR000073">
    <property type="entry name" value="AB_hydrolase_1"/>
</dbReference>
<feature type="domain" description="AB hydrolase-1" evidence="3">
    <location>
        <begin position="34"/>
        <end position="270"/>
    </location>
</feature>
<sequence>MFAKINGTKLFFDVEGSSIVPVGDKMIEQEACFILHGGPGSDHTYFRPWLSPMAKHMQLIYVDHRGNGRSERTDPTTYSIEQMADDLEELRKYLGLGQVFVLGNSFGGMLAQVYATRYTKSVKKLILVTTTPSADFWDEAQTMADKMATAEQKKVLPDLFEGRVRNEEELDEWWKIMLPLYFHNKDENLFAEMGGRMITALDVSNFMFANEIPNYDVKEQLKELKTDTLVIGAKHDWVTPLNQAELIHELLPNSELFIFNNSGHMPFIEEQELFNQKVLDFVNKKPITQGV</sequence>
<evidence type="ECO:0000313" key="5">
    <source>
        <dbReference type="Proteomes" id="UP001597040"/>
    </source>
</evidence>
<reference evidence="5" key="1">
    <citation type="journal article" date="2019" name="Int. J. Syst. Evol. Microbiol.">
        <title>The Global Catalogue of Microorganisms (GCM) 10K type strain sequencing project: providing services to taxonomists for standard genome sequencing and annotation.</title>
        <authorList>
            <consortium name="The Broad Institute Genomics Platform"/>
            <consortium name="The Broad Institute Genome Sequencing Center for Infectious Disease"/>
            <person name="Wu L."/>
            <person name="Ma J."/>
        </authorList>
    </citation>
    <scope>NUCLEOTIDE SEQUENCE [LARGE SCALE GENOMIC DNA]</scope>
    <source>
        <strain evidence="5">CCUG 56754</strain>
    </source>
</reference>
<dbReference type="InterPro" id="IPR029058">
    <property type="entry name" value="AB_hydrolase_fold"/>
</dbReference>
<dbReference type="PANTHER" id="PTHR43798:SF31">
    <property type="entry name" value="AB HYDROLASE SUPERFAMILY PROTEIN YCLE"/>
    <property type="match status" value="1"/>
</dbReference>